<organism evidence="1">
    <name type="scientific">Solanum lycopersicum</name>
    <name type="common">Tomato</name>
    <name type="synonym">Lycopersicon esculentum</name>
    <dbReference type="NCBI Taxonomy" id="4081"/>
    <lineage>
        <taxon>Eukaryota</taxon>
        <taxon>Viridiplantae</taxon>
        <taxon>Streptophyta</taxon>
        <taxon>Embryophyta</taxon>
        <taxon>Tracheophyta</taxon>
        <taxon>Spermatophyta</taxon>
        <taxon>Magnoliopsida</taxon>
        <taxon>eudicotyledons</taxon>
        <taxon>Gunneridae</taxon>
        <taxon>Pentapetalae</taxon>
        <taxon>asterids</taxon>
        <taxon>lamiids</taxon>
        <taxon>Solanales</taxon>
        <taxon>Solanaceae</taxon>
        <taxon>Solanoideae</taxon>
        <taxon>Solaneae</taxon>
        <taxon>Solanum</taxon>
        <taxon>Solanum subgen. Lycopersicon</taxon>
    </lineage>
</organism>
<accession>Q0KIH6</accession>
<gene>
    <name evidence="1" type="ORF">LES1_20t00017</name>
</gene>
<dbReference type="EMBL" id="AC160095">
    <property type="protein sequence ID" value="ABI34276.1"/>
    <property type="molecule type" value="Genomic_DNA"/>
</dbReference>
<reference evidence="1" key="3">
    <citation type="submission" date="2006-08" db="EMBL/GenBank/DDBJ databases">
        <authorList>
            <person name="Childs K."/>
        </authorList>
    </citation>
    <scope>NUCLEOTIDE SEQUENCE</scope>
</reference>
<protein>
    <submittedName>
        <fullName evidence="1">Uncharacterized protein</fullName>
    </submittedName>
</protein>
<evidence type="ECO:0000313" key="1">
    <source>
        <dbReference type="EMBL" id="ABI34276.1"/>
    </source>
</evidence>
<dbReference type="AlphaFoldDB" id="Q0KIH6"/>
<proteinExistence type="predicted"/>
<reference evidence="1" key="1">
    <citation type="submission" date="2005-04" db="EMBL/GenBank/DDBJ databases">
        <authorList>
            <person name="Buell R."/>
            <person name="Liu J."/>
            <person name="Childs K."/>
            <person name="Zaborsky J."/>
            <person name="Tallon L."/>
            <person name="Wirtz U."/>
            <person name="Wei F."/>
            <person name="Kuang H."/>
            <person name="Zhang P."/>
            <person name="Marano M."/>
            <person name="Baker B."/>
        </authorList>
    </citation>
    <scope>NUCLEOTIDE SEQUENCE</scope>
</reference>
<name>Q0KIH6_SOLLC</name>
<sequence>MAKGDKQRQVSDSPRLSPKIETKLSAVGSCRKLPKVPATRERNHCNFILLSNYNGTYLHDSNVIVKYYQQKQENS</sequence>
<reference evidence="1" key="2">
    <citation type="submission" date="2005-04" db="EMBL/GenBank/DDBJ databases">
        <authorList>
            <person name="Buell R.C."/>
        </authorList>
    </citation>
    <scope>NUCLEOTIDE SEQUENCE</scope>
</reference>